<dbReference type="EMBL" id="JASVEJ010000013">
    <property type="protein sequence ID" value="MDL5056532.1"/>
    <property type="molecule type" value="Genomic_DNA"/>
</dbReference>
<comment type="caution">
    <text evidence="7">The sequence shown here is derived from an EMBL/GenBank/DDBJ whole genome shotgun (WGS) entry which is preliminary data.</text>
</comment>
<dbReference type="Pfam" id="PF14464">
    <property type="entry name" value="Prok-JAB"/>
    <property type="match status" value="1"/>
</dbReference>
<keyword evidence="3" id="KW-0378">Hydrolase</keyword>
<evidence type="ECO:0000313" key="7">
    <source>
        <dbReference type="EMBL" id="MDL5056532.1"/>
    </source>
</evidence>
<dbReference type="InterPro" id="IPR051929">
    <property type="entry name" value="VirAsm_ModProt"/>
</dbReference>
<evidence type="ECO:0000259" key="6">
    <source>
        <dbReference type="PROSITE" id="PS50249"/>
    </source>
</evidence>
<evidence type="ECO:0000256" key="2">
    <source>
        <dbReference type="ARBA" id="ARBA00022723"/>
    </source>
</evidence>
<dbReference type="SUPFAM" id="SSF102712">
    <property type="entry name" value="JAB1/MPN domain"/>
    <property type="match status" value="1"/>
</dbReference>
<evidence type="ECO:0000313" key="8">
    <source>
        <dbReference type="Proteomes" id="UP001230986"/>
    </source>
</evidence>
<dbReference type="Proteomes" id="UP001230986">
    <property type="component" value="Unassembled WGS sequence"/>
</dbReference>
<dbReference type="Gene3D" id="3.40.140.10">
    <property type="entry name" value="Cytidine Deaminase, domain 2"/>
    <property type="match status" value="1"/>
</dbReference>
<evidence type="ECO:0000256" key="3">
    <source>
        <dbReference type="ARBA" id="ARBA00022801"/>
    </source>
</evidence>
<keyword evidence="5" id="KW-0482">Metalloprotease</keyword>
<evidence type="ECO:0000256" key="5">
    <source>
        <dbReference type="ARBA" id="ARBA00023049"/>
    </source>
</evidence>
<dbReference type="InterPro" id="IPR000555">
    <property type="entry name" value="JAMM/MPN+_dom"/>
</dbReference>
<dbReference type="InterPro" id="IPR037518">
    <property type="entry name" value="MPN"/>
</dbReference>
<dbReference type="PROSITE" id="PS50249">
    <property type="entry name" value="MPN"/>
    <property type="match status" value="1"/>
</dbReference>
<keyword evidence="8" id="KW-1185">Reference proteome</keyword>
<dbReference type="PANTHER" id="PTHR34858">
    <property type="entry name" value="CYSO-CYSTEINE PEPTIDASE"/>
    <property type="match status" value="1"/>
</dbReference>
<keyword evidence="2" id="KW-0479">Metal-binding</keyword>
<feature type="domain" description="MPN" evidence="6">
    <location>
        <begin position="35"/>
        <end position="185"/>
    </location>
</feature>
<evidence type="ECO:0000256" key="1">
    <source>
        <dbReference type="ARBA" id="ARBA00022670"/>
    </source>
</evidence>
<protein>
    <submittedName>
        <fullName evidence="7">M67 family metallopeptidase</fullName>
    </submittedName>
</protein>
<reference evidence="7 8" key="1">
    <citation type="submission" date="2023-06" db="EMBL/GenBank/DDBJ databases">
        <title>Whole genome sequence of Oscillatoria calcuttensis NRMC-F 0142.</title>
        <authorList>
            <person name="Shakena Fathima T."/>
            <person name="Muralitharan G."/>
            <person name="Thajuddin N."/>
        </authorList>
    </citation>
    <scope>NUCLEOTIDE SEQUENCE [LARGE SCALE GENOMIC DNA]</scope>
    <source>
        <strain evidence="7 8">NRMC-F 0142</strain>
    </source>
</reference>
<keyword evidence="4" id="KW-0862">Zinc</keyword>
<keyword evidence="1" id="KW-0645">Protease</keyword>
<dbReference type="SMART" id="SM00232">
    <property type="entry name" value="JAB_MPN"/>
    <property type="match status" value="1"/>
</dbReference>
<sequence length="197" mass="22470">MQTRVAILELRQANNRTPAACNNKYILGATPIVNLQISQQYLQQICQQVERHYPQESCGLLLGRVVAQVNCIVEIYPTENSWDEADLTVFAAVSGSASLGGSRRERYAIAPQTLLQVQRQARDRDLQIVGVYHSHPDHPANPSEFDRAIAWPQYSYLILSVLQGQVRDHRSWRLDEQHQFQEEKILYTNAAEIDKSL</sequence>
<gene>
    <name evidence="7" type="ORF">QQ055_03480</name>
</gene>
<name>A0ABT7LWY6_9CYAN</name>
<dbReference type="CDD" id="cd08070">
    <property type="entry name" value="MPN_like"/>
    <property type="match status" value="1"/>
</dbReference>
<accession>A0ABT7LWY6</accession>
<proteinExistence type="predicted"/>
<dbReference type="PANTHER" id="PTHR34858:SF1">
    <property type="entry name" value="CYSO-CYSTEINE PEPTIDASE"/>
    <property type="match status" value="1"/>
</dbReference>
<organism evidence="7 8">
    <name type="scientific">Geitlerinema calcuttense NRMC-F 0142</name>
    <dbReference type="NCBI Taxonomy" id="2922238"/>
    <lineage>
        <taxon>Bacteria</taxon>
        <taxon>Bacillati</taxon>
        <taxon>Cyanobacteriota</taxon>
        <taxon>Cyanophyceae</taxon>
        <taxon>Geitlerinematales</taxon>
        <taxon>Geitlerinemataceae</taxon>
        <taxon>Geitlerinema</taxon>
    </lineage>
</organism>
<dbReference type="RefSeq" id="WP_286004237.1">
    <property type="nucleotide sequence ID" value="NZ_JASVEJ010000013.1"/>
</dbReference>
<evidence type="ECO:0000256" key="4">
    <source>
        <dbReference type="ARBA" id="ARBA00022833"/>
    </source>
</evidence>
<dbReference type="InterPro" id="IPR028090">
    <property type="entry name" value="JAB_dom_prok"/>
</dbReference>